<dbReference type="GO" id="GO:0015174">
    <property type="term" value="F:basic amino acid transmembrane transporter activity"/>
    <property type="evidence" value="ECO:0007669"/>
    <property type="project" value="UniProtKB-ARBA"/>
</dbReference>
<feature type="transmembrane region" description="Helical" evidence="6">
    <location>
        <begin position="67"/>
        <end position="86"/>
    </location>
</feature>
<reference evidence="7 8" key="1">
    <citation type="journal article" date="2008" name="Science">
        <title>The Physcomitrella genome reveals evolutionary insights into the conquest of land by plants.</title>
        <authorList>
            <person name="Rensing S."/>
            <person name="Lang D."/>
            <person name="Zimmer A."/>
            <person name="Terry A."/>
            <person name="Salamov A."/>
            <person name="Shapiro H."/>
            <person name="Nishiyama T."/>
            <person name="Perroud P.-F."/>
            <person name="Lindquist E."/>
            <person name="Kamisugi Y."/>
            <person name="Tanahashi T."/>
            <person name="Sakakibara K."/>
            <person name="Fujita T."/>
            <person name="Oishi K."/>
            <person name="Shin-I T."/>
            <person name="Kuroki Y."/>
            <person name="Toyoda A."/>
            <person name="Suzuki Y."/>
            <person name="Hashimoto A."/>
            <person name="Yamaguchi K."/>
            <person name="Sugano A."/>
            <person name="Kohara Y."/>
            <person name="Fujiyama A."/>
            <person name="Anterola A."/>
            <person name="Aoki S."/>
            <person name="Ashton N."/>
            <person name="Barbazuk W.B."/>
            <person name="Barker E."/>
            <person name="Bennetzen J."/>
            <person name="Bezanilla M."/>
            <person name="Blankenship R."/>
            <person name="Cho S.H."/>
            <person name="Dutcher S."/>
            <person name="Estelle M."/>
            <person name="Fawcett J.A."/>
            <person name="Gundlach H."/>
            <person name="Hanada K."/>
            <person name="Heyl A."/>
            <person name="Hicks K.A."/>
            <person name="Hugh J."/>
            <person name="Lohr M."/>
            <person name="Mayer K."/>
            <person name="Melkozernov A."/>
            <person name="Murata T."/>
            <person name="Nelson D."/>
            <person name="Pils B."/>
            <person name="Prigge M."/>
            <person name="Reiss B."/>
            <person name="Renner T."/>
            <person name="Rombauts S."/>
            <person name="Rushton P."/>
            <person name="Sanderfoot A."/>
            <person name="Schween G."/>
            <person name="Shiu S.-H."/>
            <person name="Stueber K."/>
            <person name="Theodoulou F.L."/>
            <person name="Tu H."/>
            <person name="Van de Peer Y."/>
            <person name="Verrier P.J."/>
            <person name="Waters E."/>
            <person name="Wood A."/>
            <person name="Yang L."/>
            <person name="Cove D."/>
            <person name="Cuming A."/>
            <person name="Hasebe M."/>
            <person name="Lucas S."/>
            <person name="Mishler D.B."/>
            <person name="Reski R."/>
            <person name="Grigoriev I."/>
            <person name="Quatrano R.S."/>
            <person name="Boore J.L."/>
        </authorList>
    </citation>
    <scope>NUCLEOTIDE SEQUENCE [LARGE SCALE GENOMIC DNA]</scope>
    <source>
        <strain evidence="7 8">cv. Gransden 2004</strain>
    </source>
</reference>
<comment type="subcellular location">
    <subcellularLocation>
        <location evidence="1">Membrane</location>
        <topology evidence="1">Multi-pass membrane protein</topology>
    </subcellularLocation>
</comment>
<evidence type="ECO:0000313" key="8">
    <source>
        <dbReference type="Proteomes" id="UP000006727"/>
    </source>
</evidence>
<dbReference type="FunCoup" id="A0A7I4ELF3">
    <property type="interactions" value="927"/>
</dbReference>
<evidence type="ECO:0000313" key="7">
    <source>
        <dbReference type="EnsemblPlants" id="Pp3c8_22100V3.5"/>
    </source>
</evidence>
<name>A0A7I4ELF3_PHYPA</name>
<dbReference type="InterPro" id="IPR051415">
    <property type="entry name" value="LAAT-1"/>
</dbReference>
<dbReference type="AlphaFoldDB" id="A0A7I4ELF3"/>
<dbReference type="InParanoid" id="A0A7I4ELF3"/>
<keyword evidence="8" id="KW-1185">Reference proteome</keyword>
<feature type="region of interest" description="Disordered" evidence="5">
    <location>
        <begin position="225"/>
        <end position="245"/>
    </location>
</feature>
<feature type="compositionally biased region" description="Low complexity" evidence="5">
    <location>
        <begin position="180"/>
        <end position="193"/>
    </location>
</feature>
<evidence type="ECO:0000256" key="2">
    <source>
        <dbReference type="ARBA" id="ARBA00022692"/>
    </source>
</evidence>
<keyword evidence="3 6" id="KW-1133">Transmembrane helix</keyword>
<dbReference type="InterPro" id="IPR006603">
    <property type="entry name" value="PQ-loop_rpt"/>
</dbReference>
<dbReference type="Proteomes" id="UP000006727">
    <property type="component" value="Chromosome 8"/>
</dbReference>
<dbReference type="SMART" id="SM00679">
    <property type="entry name" value="CTNS"/>
    <property type="match status" value="2"/>
</dbReference>
<evidence type="ECO:0000256" key="6">
    <source>
        <dbReference type="SAM" id="Phobius"/>
    </source>
</evidence>
<reference evidence="7" key="3">
    <citation type="submission" date="2020-12" db="UniProtKB">
        <authorList>
            <consortium name="EnsemblPlants"/>
        </authorList>
    </citation>
    <scope>IDENTIFICATION</scope>
</reference>
<feature type="transmembrane region" description="Helical" evidence="6">
    <location>
        <begin position="98"/>
        <end position="118"/>
    </location>
</feature>
<dbReference type="Pfam" id="PF04193">
    <property type="entry name" value="PQ-loop"/>
    <property type="match status" value="2"/>
</dbReference>
<gene>
    <name evidence="7" type="primary">LOC112285552</name>
</gene>
<dbReference type="EnsemblPlants" id="Pp3c8_22100V3.5">
    <property type="protein sequence ID" value="Pp3c8_22100V3.5"/>
    <property type="gene ID" value="Pp3c8_22100"/>
</dbReference>
<dbReference type="PANTHER" id="PTHR16201:SF44">
    <property type="entry name" value="SEVEN TRANSMEMBRANE PROTEIN 1"/>
    <property type="match status" value="1"/>
</dbReference>
<reference evidence="7 8" key="2">
    <citation type="journal article" date="2018" name="Plant J.">
        <title>The Physcomitrella patens chromosome-scale assembly reveals moss genome structure and evolution.</title>
        <authorList>
            <person name="Lang D."/>
            <person name="Ullrich K.K."/>
            <person name="Murat F."/>
            <person name="Fuchs J."/>
            <person name="Jenkins J."/>
            <person name="Haas F.B."/>
            <person name="Piednoel M."/>
            <person name="Gundlach H."/>
            <person name="Van Bel M."/>
            <person name="Meyberg R."/>
            <person name="Vives C."/>
            <person name="Morata J."/>
            <person name="Symeonidi A."/>
            <person name="Hiss M."/>
            <person name="Muchero W."/>
            <person name="Kamisugi Y."/>
            <person name="Saleh O."/>
            <person name="Blanc G."/>
            <person name="Decker E.L."/>
            <person name="van Gessel N."/>
            <person name="Grimwood J."/>
            <person name="Hayes R.D."/>
            <person name="Graham S.W."/>
            <person name="Gunter L.E."/>
            <person name="McDaniel S.F."/>
            <person name="Hoernstein S.N.W."/>
            <person name="Larsson A."/>
            <person name="Li F.W."/>
            <person name="Perroud P.F."/>
            <person name="Phillips J."/>
            <person name="Ranjan P."/>
            <person name="Rokshar D.S."/>
            <person name="Rothfels C.J."/>
            <person name="Schneider L."/>
            <person name="Shu S."/>
            <person name="Stevenson D.W."/>
            <person name="Thummler F."/>
            <person name="Tillich M."/>
            <person name="Villarreal Aguilar J.C."/>
            <person name="Widiez T."/>
            <person name="Wong G.K."/>
            <person name="Wymore A."/>
            <person name="Zhang Y."/>
            <person name="Zimmer A.D."/>
            <person name="Quatrano R.S."/>
            <person name="Mayer K.F.X."/>
            <person name="Goodstein D."/>
            <person name="Casacuberta J.M."/>
            <person name="Vandepoele K."/>
            <person name="Reski R."/>
            <person name="Cuming A.C."/>
            <person name="Tuskan G.A."/>
            <person name="Maumus F."/>
            <person name="Salse J."/>
            <person name="Schmutz J."/>
            <person name="Rensing S.A."/>
        </authorList>
    </citation>
    <scope>NUCLEOTIDE SEQUENCE [LARGE SCALE GENOMIC DNA]</scope>
    <source>
        <strain evidence="7 8">cv. Gransden 2004</strain>
    </source>
</reference>
<sequence>MDGLIGPMPQCPAEKACLKWVQKYLLDCVCSTRDRFSLALGLMSVFSWGVAEVPQILTNFREKSTEGVSLAFLMTWVIGDVFNFMGCYLEPATLPTQLYMAILYTLTTIILVLQTIYYDRLNALWRRDRVRSVDDLFPETRCSFITICSHPKTCGVKNQLKKDLEAQKPIPISECANEGPESASTPASSQPASIGVPHHHHRATSPGSRDHLYLQSARSLASSHAQPIGSYKLSGSRGSTGRHGHHSYLLTQEDFTETPALAGSHPRRASPVSLSSSTLRTMTSGVLMVGTLGLSLYTTRRVTGGPTIGTTHISHNAHSFGDHFLGEEPSPLGEVFGWIMACIYMGGRLPQIWLNIKRGTVEGLNPLMFAFALLGNATYVGSILVRSMDWQQALKPNLAWLVDAAVCVILDIFILCQFIYYYSKMEDDKSSSEEESWPYKPLN</sequence>
<organism evidence="7 8">
    <name type="scientific">Physcomitrium patens</name>
    <name type="common">Spreading-leaved earth moss</name>
    <name type="synonym">Physcomitrella patens</name>
    <dbReference type="NCBI Taxonomy" id="3218"/>
    <lineage>
        <taxon>Eukaryota</taxon>
        <taxon>Viridiplantae</taxon>
        <taxon>Streptophyta</taxon>
        <taxon>Embryophyta</taxon>
        <taxon>Bryophyta</taxon>
        <taxon>Bryophytina</taxon>
        <taxon>Bryopsida</taxon>
        <taxon>Funariidae</taxon>
        <taxon>Funariales</taxon>
        <taxon>Funariaceae</taxon>
        <taxon>Physcomitrium</taxon>
    </lineage>
</organism>
<feature type="region of interest" description="Disordered" evidence="5">
    <location>
        <begin position="173"/>
        <end position="211"/>
    </location>
</feature>
<evidence type="ECO:0000256" key="5">
    <source>
        <dbReference type="SAM" id="MobiDB-lite"/>
    </source>
</evidence>
<dbReference type="FunFam" id="1.20.1280.290:FF:000009">
    <property type="entry name" value="PQ loop repeat family protein"/>
    <property type="match status" value="1"/>
</dbReference>
<proteinExistence type="predicted"/>
<dbReference type="GO" id="GO:0016020">
    <property type="term" value="C:membrane"/>
    <property type="evidence" value="ECO:0000318"/>
    <property type="project" value="GO_Central"/>
</dbReference>
<feature type="transmembrane region" description="Helical" evidence="6">
    <location>
        <begin position="366"/>
        <end position="386"/>
    </location>
</feature>
<evidence type="ECO:0000256" key="4">
    <source>
        <dbReference type="ARBA" id="ARBA00023136"/>
    </source>
</evidence>
<dbReference type="GO" id="GO:0098852">
    <property type="term" value="C:lytic vacuole membrane"/>
    <property type="evidence" value="ECO:0007669"/>
    <property type="project" value="UniProtKB-ARBA"/>
</dbReference>
<protein>
    <submittedName>
        <fullName evidence="7">Uncharacterized protein</fullName>
    </submittedName>
</protein>
<dbReference type="Gramene" id="Pp3c8_22100V3.5">
    <property type="protein sequence ID" value="Pp3c8_22100V3.5"/>
    <property type="gene ID" value="Pp3c8_22100"/>
</dbReference>
<accession>A0A7I4ELF3</accession>
<dbReference type="EMBL" id="ABEU02000008">
    <property type="status" value="NOT_ANNOTATED_CDS"/>
    <property type="molecule type" value="Genomic_DNA"/>
</dbReference>
<dbReference type="PANTHER" id="PTHR16201">
    <property type="entry name" value="SEVEN TRANSMEMBRANE PROTEIN 1-RELATED"/>
    <property type="match status" value="1"/>
</dbReference>
<evidence type="ECO:0000256" key="3">
    <source>
        <dbReference type="ARBA" id="ARBA00022989"/>
    </source>
</evidence>
<dbReference type="FunFam" id="1.20.1280.290:FF:000012">
    <property type="entry name" value="Vacuolar membrane PQ loop repeat protein"/>
    <property type="match status" value="1"/>
</dbReference>
<evidence type="ECO:0000256" key="1">
    <source>
        <dbReference type="ARBA" id="ARBA00004141"/>
    </source>
</evidence>
<feature type="transmembrane region" description="Helical" evidence="6">
    <location>
        <begin position="398"/>
        <end position="422"/>
    </location>
</feature>
<keyword evidence="2 6" id="KW-0812">Transmembrane</keyword>
<dbReference type="Gene3D" id="1.20.1280.290">
    <property type="match status" value="2"/>
</dbReference>
<keyword evidence="4 6" id="KW-0472">Membrane</keyword>